<sequence length="115" mass="13003">MSARCLADLQDLYQASRADLISIRKEIQNAAKRKRRADMAVHEHRLLAAFMKTAAVLDFVFVLADHTVEVATACAMGDGRKRRCLLHDAHNMQAHIEVEYVNMLTDRVVDLLSEP</sequence>
<protein>
    <submittedName>
        <fullName evidence="1">Uncharacterized protein</fullName>
    </submittedName>
</protein>
<comment type="caution">
    <text evidence="1">The sequence shown here is derived from an EMBL/GenBank/DDBJ whole genome shotgun (WGS) entry which is preliminary data.</text>
</comment>
<evidence type="ECO:0000313" key="2">
    <source>
        <dbReference type="Proteomes" id="UP000626109"/>
    </source>
</evidence>
<organism evidence="1 2">
    <name type="scientific">Polarella glacialis</name>
    <name type="common">Dinoflagellate</name>
    <dbReference type="NCBI Taxonomy" id="89957"/>
    <lineage>
        <taxon>Eukaryota</taxon>
        <taxon>Sar</taxon>
        <taxon>Alveolata</taxon>
        <taxon>Dinophyceae</taxon>
        <taxon>Suessiales</taxon>
        <taxon>Suessiaceae</taxon>
        <taxon>Polarella</taxon>
    </lineage>
</organism>
<evidence type="ECO:0000313" key="1">
    <source>
        <dbReference type="EMBL" id="CAE8702469.1"/>
    </source>
</evidence>
<dbReference type="AlphaFoldDB" id="A0A813KJA7"/>
<accession>A0A813KJA7</accession>
<dbReference type="EMBL" id="CAJNNW010030107">
    <property type="protein sequence ID" value="CAE8702469.1"/>
    <property type="molecule type" value="Genomic_DNA"/>
</dbReference>
<reference evidence="1" key="1">
    <citation type="submission" date="2021-02" db="EMBL/GenBank/DDBJ databases">
        <authorList>
            <person name="Dougan E. K."/>
            <person name="Rhodes N."/>
            <person name="Thang M."/>
            <person name="Chan C."/>
        </authorList>
    </citation>
    <scope>NUCLEOTIDE SEQUENCE</scope>
</reference>
<gene>
    <name evidence="1" type="ORF">PGLA2088_LOCUS32436</name>
</gene>
<name>A0A813KJA7_POLGL</name>
<proteinExistence type="predicted"/>
<dbReference type="Proteomes" id="UP000626109">
    <property type="component" value="Unassembled WGS sequence"/>
</dbReference>